<dbReference type="InterPro" id="IPR003859">
    <property type="entry name" value="Galactosyl_T"/>
</dbReference>
<keyword evidence="7 11" id="KW-0735">Signal-anchor</keyword>
<feature type="domain" description="Galactosyltransferase C-terminal" evidence="12">
    <location>
        <begin position="142"/>
        <end position="220"/>
    </location>
</feature>
<dbReference type="GO" id="GO:0046872">
    <property type="term" value="F:metal ion binding"/>
    <property type="evidence" value="ECO:0007669"/>
    <property type="project" value="UniProtKB-UniRule"/>
</dbReference>
<evidence type="ECO:0000256" key="11">
    <source>
        <dbReference type="RuleBase" id="RU368121"/>
    </source>
</evidence>
<keyword evidence="10 11" id="KW-0325">Glycoprotein</keyword>
<keyword evidence="5 11" id="KW-0808">Transferase</keyword>
<evidence type="ECO:0000256" key="8">
    <source>
        <dbReference type="ARBA" id="ARBA00022989"/>
    </source>
</evidence>
<dbReference type="GO" id="GO:0033842">
    <property type="term" value="F:N-acetyl-beta-glucosaminyl-derivative 4-beta-N-acetylgalactosaminyltransferase activity"/>
    <property type="evidence" value="ECO:0000318"/>
    <property type="project" value="GO_Central"/>
</dbReference>
<dbReference type="Pfam" id="PF13733">
    <property type="entry name" value="Glyco_transf_7N"/>
    <property type="match status" value="1"/>
</dbReference>
<sequence length="306" mass="35152">MCPPVSPLLNGWTDVSNYTRNKASSYSGRSPLQLGGSYQPVECLTNRKLAVVVPYRNRNSQLDIFLRYLHPFLQRQQLDYTIFVVEQTGKLTNPFNRGMLMNIGFTEALRLRSFDCFIFHDVDLLPEDDRNSYACPEVGEPRHLSVAINIFGYRPIGPNHFGGVSSLTTVDFVAVNGFSNRFWGWGGEDDDLFDRLRSKNLTVRRHRPLRQTRYTMLPHDTAKPNPDRKRILQGNRINVSKAIMADGLISLKYRILDLQFESLSTHIFVEIERPPWPPDIVRSRSPELPNSIPRNNIVLNFAASFR</sequence>
<dbReference type="STRING" id="6669.E9GVH4"/>
<comment type="subcellular location">
    <subcellularLocation>
        <location evidence="1 11">Membrane</location>
        <topology evidence="1 11">Single-pass type II membrane protein</topology>
    </subcellularLocation>
</comment>
<gene>
    <name evidence="14" type="ORF">DAPPUDRAFT_322293</name>
</gene>
<dbReference type="Proteomes" id="UP000000305">
    <property type="component" value="Unassembled WGS sequence"/>
</dbReference>
<comment type="similarity">
    <text evidence="3 11">Belongs to the glycosyltransferase 7 family.</text>
</comment>
<dbReference type="PANTHER" id="PTHR19300:SF57">
    <property type="entry name" value="BETA-1,4-N-ACETYLGALACTOSAMINYLTRANSFERASE"/>
    <property type="match status" value="1"/>
</dbReference>
<dbReference type="PRINTS" id="PR02050">
    <property type="entry name" value="B14GALTRFASE"/>
</dbReference>
<dbReference type="InParanoid" id="E9GVH4"/>
<keyword evidence="9" id="KW-0472">Membrane</keyword>
<evidence type="ECO:0000256" key="2">
    <source>
        <dbReference type="ARBA" id="ARBA00004922"/>
    </source>
</evidence>
<dbReference type="PANTHER" id="PTHR19300">
    <property type="entry name" value="BETA-1,4-GALACTOSYLTRANSFERASE"/>
    <property type="match status" value="1"/>
</dbReference>
<evidence type="ECO:0000256" key="6">
    <source>
        <dbReference type="ARBA" id="ARBA00022692"/>
    </source>
</evidence>
<dbReference type="GO" id="GO:0005975">
    <property type="term" value="P:carbohydrate metabolic process"/>
    <property type="evidence" value="ECO:0007669"/>
    <property type="project" value="InterPro"/>
</dbReference>
<evidence type="ECO:0000256" key="10">
    <source>
        <dbReference type="ARBA" id="ARBA00023180"/>
    </source>
</evidence>
<dbReference type="InterPro" id="IPR029044">
    <property type="entry name" value="Nucleotide-diphossugar_trans"/>
</dbReference>
<keyword evidence="4 11" id="KW-0328">Glycosyltransferase</keyword>
<dbReference type="Gene3D" id="3.90.550.10">
    <property type="entry name" value="Spore Coat Polysaccharide Biosynthesis Protein SpsA, Chain A"/>
    <property type="match status" value="1"/>
</dbReference>
<dbReference type="KEGG" id="dpx:DAPPUDRAFT_322293"/>
<evidence type="ECO:0000256" key="4">
    <source>
        <dbReference type="ARBA" id="ARBA00022676"/>
    </source>
</evidence>
<dbReference type="GO" id="GO:0016020">
    <property type="term" value="C:membrane"/>
    <property type="evidence" value="ECO:0007669"/>
    <property type="project" value="UniProtKB-SubCell"/>
</dbReference>
<proteinExistence type="inferred from homology"/>
<dbReference type="OMA" id="NDRIMYD"/>
<keyword evidence="11" id="KW-0479">Metal-binding</keyword>
<evidence type="ECO:0000259" key="12">
    <source>
        <dbReference type="Pfam" id="PF02709"/>
    </source>
</evidence>
<comment type="cofactor">
    <cofactor evidence="11">
        <name>Mn(2+)</name>
        <dbReference type="ChEBI" id="CHEBI:29035"/>
    </cofactor>
</comment>
<feature type="domain" description="Galactosyltransferase N-terminal" evidence="13">
    <location>
        <begin position="2"/>
        <end position="136"/>
    </location>
</feature>
<dbReference type="AlphaFoldDB" id="E9GVH4"/>
<dbReference type="UniPathway" id="UPA00378"/>
<dbReference type="CDD" id="cd00899">
    <property type="entry name" value="b4GalT"/>
    <property type="match status" value="1"/>
</dbReference>
<evidence type="ECO:0000256" key="5">
    <source>
        <dbReference type="ARBA" id="ARBA00022679"/>
    </source>
</evidence>
<reference evidence="14 15" key="1">
    <citation type="journal article" date="2011" name="Science">
        <title>The ecoresponsive genome of Daphnia pulex.</title>
        <authorList>
            <person name="Colbourne J.K."/>
            <person name="Pfrender M.E."/>
            <person name="Gilbert D."/>
            <person name="Thomas W.K."/>
            <person name="Tucker A."/>
            <person name="Oakley T.H."/>
            <person name="Tokishita S."/>
            <person name="Aerts A."/>
            <person name="Arnold G.J."/>
            <person name="Basu M.K."/>
            <person name="Bauer D.J."/>
            <person name="Caceres C.E."/>
            <person name="Carmel L."/>
            <person name="Casola C."/>
            <person name="Choi J.H."/>
            <person name="Detter J.C."/>
            <person name="Dong Q."/>
            <person name="Dusheyko S."/>
            <person name="Eads B.D."/>
            <person name="Frohlich T."/>
            <person name="Geiler-Samerotte K.A."/>
            <person name="Gerlach D."/>
            <person name="Hatcher P."/>
            <person name="Jogdeo S."/>
            <person name="Krijgsveld J."/>
            <person name="Kriventseva E.V."/>
            <person name="Kultz D."/>
            <person name="Laforsch C."/>
            <person name="Lindquist E."/>
            <person name="Lopez J."/>
            <person name="Manak J.R."/>
            <person name="Muller J."/>
            <person name="Pangilinan J."/>
            <person name="Patwardhan R.P."/>
            <person name="Pitluck S."/>
            <person name="Pritham E.J."/>
            <person name="Rechtsteiner A."/>
            <person name="Rho M."/>
            <person name="Rogozin I.B."/>
            <person name="Sakarya O."/>
            <person name="Salamov A."/>
            <person name="Schaack S."/>
            <person name="Shapiro H."/>
            <person name="Shiga Y."/>
            <person name="Skalitzky C."/>
            <person name="Smith Z."/>
            <person name="Souvorov A."/>
            <person name="Sung W."/>
            <person name="Tang Z."/>
            <person name="Tsuchiya D."/>
            <person name="Tu H."/>
            <person name="Vos H."/>
            <person name="Wang M."/>
            <person name="Wolf Y.I."/>
            <person name="Yamagata H."/>
            <person name="Yamada T."/>
            <person name="Ye Y."/>
            <person name="Shaw J.R."/>
            <person name="Andrews J."/>
            <person name="Crease T.J."/>
            <person name="Tang H."/>
            <person name="Lucas S.M."/>
            <person name="Robertson H.M."/>
            <person name="Bork P."/>
            <person name="Koonin E.V."/>
            <person name="Zdobnov E.M."/>
            <person name="Grigoriev I.V."/>
            <person name="Lynch M."/>
            <person name="Boore J.L."/>
        </authorList>
    </citation>
    <scope>NUCLEOTIDE SEQUENCE [LARGE SCALE GENOMIC DNA]</scope>
</reference>
<name>E9GVH4_DAPPU</name>
<keyword evidence="6" id="KW-0812">Transmembrane</keyword>
<evidence type="ECO:0000259" key="13">
    <source>
        <dbReference type="Pfam" id="PF13733"/>
    </source>
</evidence>
<dbReference type="OrthoDB" id="10038994at2759"/>
<evidence type="ECO:0000256" key="3">
    <source>
        <dbReference type="ARBA" id="ARBA00005735"/>
    </source>
</evidence>
<dbReference type="InterPro" id="IPR027791">
    <property type="entry name" value="Galactosyl_T_C"/>
</dbReference>
<organism evidence="14 15">
    <name type="scientific">Daphnia pulex</name>
    <name type="common">Water flea</name>
    <dbReference type="NCBI Taxonomy" id="6669"/>
    <lineage>
        <taxon>Eukaryota</taxon>
        <taxon>Metazoa</taxon>
        <taxon>Ecdysozoa</taxon>
        <taxon>Arthropoda</taxon>
        <taxon>Crustacea</taxon>
        <taxon>Branchiopoda</taxon>
        <taxon>Diplostraca</taxon>
        <taxon>Cladocera</taxon>
        <taxon>Anomopoda</taxon>
        <taxon>Daphniidae</taxon>
        <taxon>Daphnia</taxon>
    </lineage>
</organism>
<dbReference type="GO" id="GO:0005794">
    <property type="term" value="C:Golgi apparatus"/>
    <property type="evidence" value="ECO:0000318"/>
    <property type="project" value="GO_Central"/>
</dbReference>
<dbReference type="EC" id="2.4.1.-" evidence="11"/>
<evidence type="ECO:0000313" key="15">
    <source>
        <dbReference type="Proteomes" id="UP000000305"/>
    </source>
</evidence>
<dbReference type="EMBL" id="GL732568">
    <property type="protein sequence ID" value="EFX76416.1"/>
    <property type="molecule type" value="Genomic_DNA"/>
</dbReference>
<comment type="function">
    <text evidence="11">Catalyzes the transfer of galactose onto proteins or lipids.</text>
</comment>
<evidence type="ECO:0000313" key="14">
    <source>
        <dbReference type="EMBL" id="EFX76416.1"/>
    </source>
</evidence>
<comment type="pathway">
    <text evidence="2 11">Protein modification; protein glycosylation.</text>
</comment>
<accession>E9GVH4</accession>
<dbReference type="InterPro" id="IPR027995">
    <property type="entry name" value="Galactosyl_T_N"/>
</dbReference>
<keyword evidence="15" id="KW-1185">Reference proteome</keyword>
<dbReference type="SUPFAM" id="SSF53448">
    <property type="entry name" value="Nucleotide-diphospho-sugar transferases"/>
    <property type="match status" value="1"/>
</dbReference>
<keyword evidence="11" id="KW-0464">Manganese</keyword>
<keyword evidence="8" id="KW-1133">Transmembrane helix</keyword>
<dbReference type="eggNOG" id="KOG3916">
    <property type="taxonomic scope" value="Eukaryota"/>
</dbReference>
<evidence type="ECO:0000256" key="7">
    <source>
        <dbReference type="ARBA" id="ARBA00022968"/>
    </source>
</evidence>
<evidence type="ECO:0000256" key="1">
    <source>
        <dbReference type="ARBA" id="ARBA00004606"/>
    </source>
</evidence>
<dbReference type="PhylomeDB" id="E9GVH4"/>
<protein>
    <recommendedName>
        <fullName evidence="11">Beta-1,4-N-acetylgalactosaminyltransferase</fullName>
        <ecNumber evidence="11">2.4.1.-</ecNumber>
    </recommendedName>
    <alternativeName>
        <fullName evidence="11">Beta-4-GalNAcT</fullName>
    </alternativeName>
</protein>
<evidence type="ECO:0000256" key="9">
    <source>
        <dbReference type="ARBA" id="ARBA00023136"/>
    </source>
</evidence>
<dbReference type="GO" id="GO:0006688">
    <property type="term" value="P:glycosphingolipid biosynthetic process"/>
    <property type="evidence" value="ECO:0000318"/>
    <property type="project" value="GO_Central"/>
</dbReference>
<dbReference type="Pfam" id="PF02709">
    <property type="entry name" value="Glyco_transf_7C"/>
    <property type="match status" value="1"/>
</dbReference>
<dbReference type="HOGENOM" id="CLU_044391_1_4_1"/>